<evidence type="ECO:0000313" key="1">
    <source>
        <dbReference type="EMBL" id="RSL50214.1"/>
    </source>
</evidence>
<dbReference type="AlphaFoldDB" id="A0A428PB04"/>
<keyword evidence="2" id="KW-1185">Reference proteome</keyword>
<sequence length="83" mass="9178">MDPIQIKNGTHYNFTLKLEGRVTVEFKALDGGTLTLPDWMVLDNGIWLLAGKIQVEQVGDKLILREVVQVVGCSPAVGEDLNR</sequence>
<protein>
    <submittedName>
        <fullName evidence="1">Uncharacterized protein</fullName>
    </submittedName>
</protein>
<organism evidence="1 2">
    <name type="scientific">Fusarium floridanum</name>
    <dbReference type="NCBI Taxonomy" id="1325733"/>
    <lineage>
        <taxon>Eukaryota</taxon>
        <taxon>Fungi</taxon>
        <taxon>Dikarya</taxon>
        <taxon>Ascomycota</taxon>
        <taxon>Pezizomycotina</taxon>
        <taxon>Sordariomycetes</taxon>
        <taxon>Hypocreomycetidae</taxon>
        <taxon>Hypocreales</taxon>
        <taxon>Nectriaceae</taxon>
        <taxon>Fusarium</taxon>
        <taxon>Fusarium solani species complex</taxon>
    </lineage>
</organism>
<proteinExistence type="predicted"/>
<dbReference type="Proteomes" id="UP000287972">
    <property type="component" value="Unassembled WGS sequence"/>
</dbReference>
<evidence type="ECO:0000313" key="2">
    <source>
        <dbReference type="Proteomes" id="UP000287972"/>
    </source>
</evidence>
<reference evidence="1 2" key="1">
    <citation type="submission" date="2017-06" db="EMBL/GenBank/DDBJ databases">
        <title>Comparative genomic analysis of Ambrosia Fusariam Clade fungi.</title>
        <authorList>
            <person name="Stajich J.E."/>
            <person name="Carrillo J."/>
            <person name="Kijimoto T."/>
            <person name="Eskalen A."/>
            <person name="O'Donnell K."/>
            <person name="Kasson M."/>
        </authorList>
    </citation>
    <scope>NUCLEOTIDE SEQUENCE [LARGE SCALE GENOMIC DNA]</scope>
    <source>
        <strain evidence="1 2">NRRL62606</strain>
    </source>
</reference>
<accession>A0A428PB04</accession>
<name>A0A428PB04_9HYPO</name>
<comment type="caution">
    <text evidence="1">The sequence shown here is derived from an EMBL/GenBank/DDBJ whole genome shotgun (WGS) entry which is preliminary data.</text>
</comment>
<dbReference type="EMBL" id="NKCL01000821">
    <property type="protein sequence ID" value="RSL50214.1"/>
    <property type="molecule type" value="Genomic_DNA"/>
</dbReference>
<gene>
    <name evidence="1" type="ORF">CEP51_015380</name>
</gene>